<sequence>MHPDDGAVAYHGAGDAVIPARHQPWLVLDYAASRDAALPALWRGTGLAGPEPPPEDLQLAPQQYLQLLQNAARVLDSADTAFMLGQHMLPGQYGAASAALLASGSLREALETLAGSQRALSPLLCPRFRQEGELAALYWTDCYGAPSQLAFLAEMHMTALASMCRWLSGERLPWRFCFNRTRPRYTEQHEVHLGADLRFDCHLDAMLIDSAWLDRPWPATAAPAAPPASPASATPPSLLTALYDYLLARVRTAPTLEQTAADFAVSPATLKRHLARHNTHFQAELDQVRTHVALYLFQTRRADNEDVARHLGFHDATNFRRSFKRWTGQTPGLLRASLLGAAR</sequence>
<dbReference type="Proteomes" id="UP000450676">
    <property type="component" value="Unassembled WGS sequence"/>
</dbReference>
<protein>
    <submittedName>
        <fullName evidence="5">Helix-turn-helix domain-containing protein</fullName>
    </submittedName>
</protein>
<accession>A0A7X4HAQ9</accession>
<dbReference type="Gene3D" id="1.10.10.60">
    <property type="entry name" value="Homeodomain-like"/>
    <property type="match status" value="1"/>
</dbReference>
<keyword evidence="2" id="KW-0238">DNA-binding</keyword>
<dbReference type="PANTHER" id="PTHR47894">
    <property type="entry name" value="HTH-TYPE TRANSCRIPTIONAL REGULATOR GADX"/>
    <property type="match status" value="1"/>
</dbReference>
<dbReference type="PROSITE" id="PS01124">
    <property type="entry name" value="HTH_ARAC_FAMILY_2"/>
    <property type="match status" value="1"/>
</dbReference>
<dbReference type="GO" id="GO:0000976">
    <property type="term" value="F:transcription cis-regulatory region binding"/>
    <property type="evidence" value="ECO:0007669"/>
    <property type="project" value="TreeGrafter"/>
</dbReference>
<gene>
    <name evidence="5" type="ORF">GTP77_05925</name>
</gene>
<dbReference type="GO" id="GO:0003700">
    <property type="term" value="F:DNA-binding transcription factor activity"/>
    <property type="evidence" value="ECO:0007669"/>
    <property type="project" value="InterPro"/>
</dbReference>
<name>A0A7X4HAQ9_9BURK</name>
<feature type="domain" description="HTH araC/xylS-type" evidence="4">
    <location>
        <begin position="240"/>
        <end position="337"/>
    </location>
</feature>
<dbReference type="SUPFAM" id="SSF46689">
    <property type="entry name" value="Homeodomain-like"/>
    <property type="match status" value="1"/>
</dbReference>
<keyword evidence="1" id="KW-0805">Transcription regulation</keyword>
<dbReference type="InterPro" id="IPR032687">
    <property type="entry name" value="AraC-type_N"/>
</dbReference>
<evidence type="ECO:0000313" key="5">
    <source>
        <dbReference type="EMBL" id="MYN06872.1"/>
    </source>
</evidence>
<dbReference type="Pfam" id="PF12625">
    <property type="entry name" value="Arabinose_bd"/>
    <property type="match status" value="1"/>
</dbReference>
<dbReference type="GO" id="GO:0005829">
    <property type="term" value="C:cytosol"/>
    <property type="evidence" value="ECO:0007669"/>
    <property type="project" value="TreeGrafter"/>
</dbReference>
<dbReference type="InterPro" id="IPR018060">
    <property type="entry name" value="HTH_AraC"/>
</dbReference>
<dbReference type="PANTHER" id="PTHR47894:SF1">
    <property type="entry name" value="HTH-TYPE TRANSCRIPTIONAL REGULATOR VQSM"/>
    <property type="match status" value="1"/>
</dbReference>
<dbReference type="AlphaFoldDB" id="A0A7X4HAQ9"/>
<keyword evidence="3" id="KW-0804">Transcription</keyword>
<evidence type="ECO:0000259" key="4">
    <source>
        <dbReference type="PROSITE" id="PS01124"/>
    </source>
</evidence>
<dbReference type="EMBL" id="WWCU01000004">
    <property type="protein sequence ID" value="MYN06872.1"/>
    <property type="molecule type" value="Genomic_DNA"/>
</dbReference>
<dbReference type="Pfam" id="PF12833">
    <property type="entry name" value="HTH_18"/>
    <property type="match status" value="1"/>
</dbReference>
<organism evidence="5 6">
    <name type="scientific">Pseudoduganella aquatica</name>
    <dbReference type="NCBI Taxonomy" id="2660641"/>
    <lineage>
        <taxon>Bacteria</taxon>
        <taxon>Pseudomonadati</taxon>
        <taxon>Pseudomonadota</taxon>
        <taxon>Betaproteobacteria</taxon>
        <taxon>Burkholderiales</taxon>
        <taxon>Oxalobacteraceae</taxon>
        <taxon>Telluria group</taxon>
        <taxon>Pseudoduganella</taxon>
    </lineage>
</organism>
<dbReference type="InterPro" id="IPR009057">
    <property type="entry name" value="Homeodomain-like_sf"/>
</dbReference>
<keyword evidence="6" id="KW-1185">Reference proteome</keyword>
<comment type="caution">
    <text evidence="5">The sequence shown here is derived from an EMBL/GenBank/DDBJ whole genome shotgun (WGS) entry which is preliminary data.</text>
</comment>
<evidence type="ECO:0000256" key="3">
    <source>
        <dbReference type="ARBA" id="ARBA00023163"/>
    </source>
</evidence>
<evidence type="ECO:0000313" key="6">
    <source>
        <dbReference type="Proteomes" id="UP000450676"/>
    </source>
</evidence>
<reference evidence="5 6" key="1">
    <citation type="submission" date="2019-12" db="EMBL/GenBank/DDBJ databases">
        <title>Novel species isolated from a subtropical stream in China.</title>
        <authorList>
            <person name="Lu H."/>
        </authorList>
    </citation>
    <scope>NUCLEOTIDE SEQUENCE [LARGE SCALE GENOMIC DNA]</scope>
    <source>
        <strain evidence="5 6">FT127W</strain>
    </source>
</reference>
<proteinExistence type="predicted"/>
<evidence type="ECO:0000256" key="1">
    <source>
        <dbReference type="ARBA" id="ARBA00023015"/>
    </source>
</evidence>
<evidence type="ECO:0000256" key="2">
    <source>
        <dbReference type="ARBA" id="ARBA00023125"/>
    </source>
</evidence>
<dbReference type="SMART" id="SM00342">
    <property type="entry name" value="HTH_ARAC"/>
    <property type="match status" value="1"/>
</dbReference>